<keyword evidence="2" id="KW-1133">Transmembrane helix</keyword>
<evidence type="ECO:0000313" key="5">
    <source>
        <dbReference type="Proteomes" id="UP000214365"/>
    </source>
</evidence>
<dbReference type="Proteomes" id="UP000214365">
    <property type="component" value="Unassembled WGS sequence"/>
</dbReference>
<sequence length="443" mass="48523">MLASSARDIWTALFLFTPCWFIIPISTLASAQPVSGDSVFSSRGGRLDSQDDSSQLPIQIGGIVASYVIFDAVVVFLILFIGRRLRREAHSSNYSLEMVMLGPAHKYAGSLDPSPISDYTIDSQFPSPDKPRGWNMSWPSVKSHKAHASMNSSVATIDASVVSADRRRAQEEMEFLYAQVLEHDAKKASPQSSPVMDKQSSPDTPLASPVASIQPPPYQLQPQYQEPLSPRQGSTATNKSRTSKRLSKLSNLSIFSPSSRSSTGSNKLKSPHSIRDLPISPPVKTPDPVQTATYQDSQPMSPRIYNPGPPPTAPLQNSARGFTLQPLATPNSVITTRAHAAPPPLSINSSNSTLPFRQQFNPPQSAPYTKTTILERPFNNVSGGPRTGMPTPYSPYMPFTPLTPITPSRLVTKRDRKKMSRSNGLKVLHEDDLVKNDEELWGM</sequence>
<protein>
    <submittedName>
        <fullName evidence="4">Uncharacterized protein</fullName>
    </submittedName>
</protein>
<feature type="compositionally biased region" description="Polar residues" evidence="1">
    <location>
        <begin position="189"/>
        <end position="203"/>
    </location>
</feature>
<feature type="chain" id="PRO_5012488590" evidence="3">
    <location>
        <begin position="32"/>
        <end position="443"/>
    </location>
</feature>
<feature type="signal peptide" evidence="3">
    <location>
        <begin position="1"/>
        <end position="31"/>
    </location>
</feature>
<feature type="region of interest" description="Disordered" evidence="1">
    <location>
        <begin position="186"/>
        <end position="318"/>
    </location>
</feature>
<gene>
    <name evidence="4" type="ORF">UA08_05373</name>
</gene>
<keyword evidence="2" id="KW-0472">Membrane</keyword>
<accession>A0A225AXX2</accession>
<dbReference type="AlphaFoldDB" id="A0A225AXX2"/>
<feature type="compositionally biased region" description="Polar residues" evidence="1">
    <location>
        <begin position="254"/>
        <end position="268"/>
    </location>
</feature>
<evidence type="ECO:0000256" key="3">
    <source>
        <dbReference type="SAM" id="SignalP"/>
    </source>
</evidence>
<dbReference type="STRING" id="1441469.A0A225AXX2"/>
<dbReference type="EMBL" id="LFMY01000007">
    <property type="protein sequence ID" value="OKL59305.1"/>
    <property type="molecule type" value="Genomic_DNA"/>
</dbReference>
<reference evidence="4 5" key="1">
    <citation type="submission" date="2015-06" db="EMBL/GenBank/DDBJ databases">
        <title>Talaromyces atroroseus IBT 11181 draft genome.</title>
        <authorList>
            <person name="Rasmussen K.B."/>
            <person name="Rasmussen S."/>
            <person name="Petersen B."/>
            <person name="Sicheritz-Ponten T."/>
            <person name="Mortensen U.H."/>
            <person name="Thrane U."/>
        </authorList>
    </citation>
    <scope>NUCLEOTIDE SEQUENCE [LARGE SCALE GENOMIC DNA]</scope>
    <source>
        <strain evidence="4 5">IBT 11181</strain>
    </source>
</reference>
<dbReference type="OrthoDB" id="4524805at2759"/>
<evidence type="ECO:0000256" key="2">
    <source>
        <dbReference type="SAM" id="Phobius"/>
    </source>
</evidence>
<name>A0A225AXX2_TALAT</name>
<organism evidence="4 5">
    <name type="scientific">Talaromyces atroroseus</name>
    <dbReference type="NCBI Taxonomy" id="1441469"/>
    <lineage>
        <taxon>Eukaryota</taxon>
        <taxon>Fungi</taxon>
        <taxon>Dikarya</taxon>
        <taxon>Ascomycota</taxon>
        <taxon>Pezizomycotina</taxon>
        <taxon>Eurotiomycetes</taxon>
        <taxon>Eurotiomycetidae</taxon>
        <taxon>Eurotiales</taxon>
        <taxon>Trichocomaceae</taxon>
        <taxon>Talaromyces</taxon>
        <taxon>Talaromyces sect. Trachyspermi</taxon>
    </lineage>
</organism>
<feature type="compositionally biased region" description="Polar residues" evidence="1">
    <location>
        <begin position="288"/>
        <end position="300"/>
    </location>
</feature>
<feature type="transmembrane region" description="Helical" evidence="2">
    <location>
        <begin position="55"/>
        <end position="81"/>
    </location>
</feature>
<keyword evidence="3" id="KW-0732">Signal</keyword>
<keyword evidence="5" id="KW-1185">Reference proteome</keyword>
<evidence type="ECO:0000256" key="1">
    <source>
        <dbReference type="SAM" id="MobiDB-lite"/>
    </source>
</evidence>
<evidence type="ECO:0000313" key="4">
    <source>
        <dbReference type="EMBL" id="OKL59305.1"/>
    </source>
</evidence>
<dbReference type="RefSeq" id="XP_020119426.1">
    <property type="nucleotide sequence ID" value="XM_020267687.1"/>
</dbReference>
<proteinExistence type="predicted"/>
<keyword evidence="2" id="KW-0812">Transmembrane</keyword>
<comment type="caution">
    <text evidence="4">The sequence shown here is derived from an EMBL/GenBank/DDBJ whole genome shotgun (WGS) entry which is preliminary data.</text>
</comment>
<dbReference type="GeneID" id="31005129"/>